<evidence type="ECO:0000256" key="6">
    <source>
        <dbReference type="ARBA" id="ARBA00023235"/>
    </source>
</evidence>
<dbReference type="Pfam" id="PF01168">
    <property type="entry name" value="Ala_racemase_N"/>
    <property type="match status" value="1"/>
</dbReference>
<evidence type="ECO:0000256" key="2">
    <source>
        <dbReference type="ARBA" id="ARBA00001933"/>
    </source>
</evidence>
<protein>
    <recommendedName>
        <fullName evidence="4 7">Alanine racemase</fullName>
        <ecNumber evidence="4 7">5.1.1.1</ecNumber>
    </recommendedName>
</protein>
<evidence type="ECO:0000256" key="4">
    <source>
        <dbReference type="ARBA" id="ARBA00013089"/>
    </source>
</evidence>
<dbReference type="SMART" id="SM01005">
    <property type="entry name" value="Ala_racemase_C"/>
    <property type="match status" value="1"/>
</dbReference>
<comment type="function">
    <text evidence="7">Catalyzes the interconversion of L-alanine and D-alanine. May also act on other amino acids.</text>
</comment>
<dbReference type="GO" id="GO:0005829">
    <property type="term" value="C:cytosol"/>
    <property type="evidence" value="ECO:0007669"/>
    <property type="project" value="TreeGrafter"/>
</dbReference>
<dbReference type="RefSeq" id="WP_111196281.1">
    <property type="nucleotide sequence ID" value="NZ_QKVK01000001.1"/>
</dbReference>
<evidence type="ECO:0000313" key="12">
    <source>
        <dbReference type="Proteomes" id="UP000248795"/>
    </source>
</evidence>
<comment type="pathway">
    <text evidence="7">Amino-acid biosynthesis; D-alanine biosynthesis; D-alanine from L-alanine: step 1/1.</text>
</comment>
<gene>
    <name evidence="11" type="primary">alr</name>
    <name evidence="11" type="ORF">DK847_00045</name>
</gene>
<comment type="cofactor">
    <cofactor evidence="2 7 8">
        <name>pyridoxal 5'-phosphate</name>
        <dbReference type="ChEBI" id="CHEBI:597326"/>
    </cofactor>
</comment>
<dbReference type="Pfam" id="PF00842">
    <property type="entry name" value="Ala_racemase_C"/>
    <property type="match status" value="1"/>
</dbReference>
<dbReference type="EMBL" id="QKVK01000001">
    <property type="protein sequence ID" value="PZF78953.1"/>
    <property type="molecule type" value="Genomic_DNA"/>
</dbReference>
<dbReference type="HAMAP" id="MF_01201">
    <property type="entry name" value="Ala_racemase"/>
    <property type="match status" value="1"/>
</dbReference>
<dbReference type="SUPFAM" id="SSF50621">
    <property type="entry name" value="Alanine racemase C-terminal domain-like"/>
    <property type="match status" value="1"/>
</dbReference>
<feature type="domain" description="Alanine racemase C-terminal" evidence="10">
    <location>
        <begin position="240"/>
        <end position="371"/>
    </location>
</feature>
<dbReference type="GO" id="GO:0030632">
    <property type="term" value="P:D-alanine biosynthetic process"/>
    <property type="evidence" value="ECO:0007669"/>
    <property type="project" value="UniProtKB-UniRule"/>
</dbReference>
<dbReference type="PANTHER" id="PTHR30511:SF0">
    <property type="entry name" value="ALANINE RACEMASE, CATABOLIC-RELATED"/>
    <property type="match status" value="1"/>
</dbReference>
<organism evidence="11 12">
    <name type="scientific">Aestuariivirga litoralis</name>
    <dbReference type="NCBI Taxonomy" id="2650924"/>
    <lineage>
        <taxon>Bacteria</taxon>
        <taxon>Pseudomonadati</taxon>
        <taxon>Pseudomonadota</taxon>
        <taxon>Alphaproteobacteria</taxon>
        <taxon>Hyphomicrobiales</taxon>
        <taxon>Aestuariivirgaceae</taxon>
        <taxon>Aestuariivirga</taxon>
    </lineage>
</organism>
<dbReference type="InterPro" id="IPR001608">
    <property type="entry name" value="Ala_racemase_N"/>
</dbReference>
<reference evidence="12" key="1">
    <citation type="submission" date="2018-06" db="EMBL/GenBank/DDBJ databases">
        <title>Aestuariibacter litoralis strain KCTC 52945T.</title>
        <authorList>
            <person name="Li X."/>
            <person name="Salam N."/>
            <person name="Li J.-L."/>
            <person name="Chen Y.-M."/>
            <person name="Yang Z.-W."/>
            <person name="Zhang L.-Y."/>
            <person name="Han M.-X."/>
            <person name="Xiao M."/>
            <person name="Li W.-J."/>
        </authorList>
    </citation>
    <scope>NUCLEOTIDE SEQUENCE [LARGE SCALE GENOMIC DNA]</scope>
    <source>
        <strain evidence="12">KCTC 52945</strain>
    </source>
</reference>
<evidence type="ECO:0000259" key="10">
    <source>
        <dbReference type="SMART" id="SM01005"/>
    </source>
</evidence>
<dbReference type="InterPro" id="IPR000821">
    <property type="entry name" value="Ala_racemase"/>
</dbReference>
<accession>A0A2W2CFN7</accession>
<dbReference type="NCBIfam" id="TIGR00492">
    <property type="entry name" value="alr"/>
    <property type="match status" value="1"/>
</dbReference>
<proteinExistence type="inferred from homology"/>
<evidence type="ECO:0000256" key="5">
    <source>
        <dbReference type="ARBA" id="ARBA00022898"/>
    </source>
</evidence>
<dbReference type="UniPathway" id="UPA00042">
    <property type="reaction ID" value="UER00497"/>
</dbReference>
<keyword evidence="6 7" id="KW-0413">Isomerase</keyword>
<name>A0A2W2CFN7_9HYPH</name>
<dbReference type="PROSITE" id="PS00395">
    <property type="entry name" value="ALANINE_RACEMASE"/>
    <property type="match status" value="1"/>
</dbReference>
<dbReference type="GO" id="GO:0008784">
    <property type="term" value="F:alanine racemase activity"/>
    <property type="evidence" value="ECO:0007669"/>
    <property type="project" value="UniProtKB-UniRule"/>
</dbReference>
<evidence type="ECO:0000256" key="1">
    <source>
        <dbReference type="ARBA" id="ARBA00000316"/>
    </source>
</evidence>
<dbReference type="InterPro" id="IPR011079">
    <property type="entry name" value="Ala_racemase_C"/>
</dbReference>
<feature type="modified residue" description="N6-(pyridoxal phosphate)lysine" evidence="7 8">
    <location>
        <position position="41"/>
    </location>
</feature>
<keyword evidence="12" id="KW-1185">Reference proteome</keyword>
<dbReference type="InterPro" id="IPR029066">
    <property type="entry name" value="PLP-binding_barrel"/>
</dbReference>
<dbReference type="SUPFAM" id="SSF51419">
    <property type="entry name" value="PLP-binding barrel"/>
    <property type="match status" value="1"/>
</dbReference>
<feature type="binding site" evidence="7 9">
    <location>
        <position position="139"/>
    </location>
    <ligand>
        <name>substrate</name>
    </ligand>
</feature>
<dbReference type="PRINTS" id="PR00992">
    <property type="entry name" value="ALARACEMASE"/>
</dbReference>
<dbReference type="InterPro" id="IPR020622">
    <property type="entry name" value="Ala_racemase_pyridoxalP-BS"/>
</dbReference>
<evidence type="ECO:0000256" key="8">
    <source>
        <dbReference type="PIRSR" id="PIRSR600821-50"/>
    </source>
</evidence>
<evidence type="ECO:0000313" key="11">
    <source>
        <dbReference type="EMBL" id="PZF78953.1"/>
    </source>
</evidence>
<keyword evidence="5 7" id="KW-0663">Pyridoxal phosphate</keyword>
<comment type="caution">
    <text evidence="11">The sequence shown here is derived from an EMBL/GenBank/DDBJ whole genome shotgun (WGS) entry which is preliminary data.</text>
</comment>
<feature type="active site" description="Proton acceptor; specific for D-alanine" evidence="7">
    <location>
        <position position="41"/>
    </location>
</feature>
<comment type="catalytic activity">
    <reaction evidence="1 7">
        <text>L-alanine = D-alanine</text>
        <dbReference type="Rhea" id="RHEA:20249"/>
        <dbReference type="ChEBI" id="CHEBI:57416"/>
        <dbReference type="ChEBI" id="CHEBI:57972"/>
        <dbReference type="EC" id="5.1.1.1"/>
    </reaction>
</comment>
<feature type="active site" description="Proton acceptor; specific for L-alanine" evidence="7">
    <location>
        <position position="261"/>
    </location>
</feature>
<evidence type="ECO:0000256" key="9">
    <source>
        <dbReference type="PIRSR" id="PIRSR600821-52"/>
    </source>
</evidence>
<dbReference type="Gene3D" id="2.40.37.10">
    <property type="entry name" value="Lyase, Ornithine Decarboxylase, Chain A, domain 1"/>
    <property type="match status" value="1"/>
</dbReference>
<dbReference type="Gene3D" id="3.20.20.10">
    <property type="entry name" value="Alanine racemase"/>
    <property type="match status" value="1"/>
</dbReference>
<feature type="binding site" evidence="7 9">
    <location>
        <position position="314"/>
    </location>
    <ligand>
        <name>substrate</name>
    </ligand>
</feature>
<dbReference type="AlphaFoldDB" id="A0A2W2CFN7"/>
<comment type="similarity">
    <text evidence="3 7">Belongs to the alanine racemase family.</text>
</comment>
<dbReference type="GO" id="GO:0030170">
    <property type="term" value="F:pyridoxal phosphate binding"/>
    <property type="evidence" value="ECO:0007669"/>
    <property type="project" value="UniProtKB-UniRule"/>
</dbReference>
<dbReference type="Proteomes" id="UP000248795">
    <property type="component" value="Unassembled WGS sequence"/>
</dbReference>
<dbReference type="PANTHER" id="PTHR30511">
    <property type="entry name" value="ALANINE RACEMASE"/>
    <property type="match status" value="1"/>
</dbReference>
<dbReference type="CDD" id="cd00430">
    <property type="entry name" value="PLPDE_III_AR"/>
    <property type="match status" value="1"/>
</dbReference>
<evidence type="ECO:0000256" key="7">
    <source>
        <dbReference type="HAMAP-Rule" id="MF_01201"/>
    </source>
</evidence>
<dbReference type="EC" id="5.1.1.1" evidence="4 7"/>
<dbReference type="InterPro" id="IPR009006">
    <property type="entry name" value="Ala_racemase/Decarboxylase_C"/>
</dbReference>
<sequence>MTPTPEDLAGAVLTIDLVALKDNWRRLNALAGKAECGAAVKGNAYGLGIAPVARALWEAGCRSFFVARPKEGEELRELLPDATIYILDGLFAGQAEFYAKRNLCPALISIEEAREWAAFGRVYGRRLPCAIHVDTGINRLGFSLAEFDSLLADAFTMEGLNVSLLMSHLACADDPSHPLNLRQREAFAAVRAKLPGVAASLANSSGIFLGDGFTHDLVRPGIALYGGNPTQDVANPMSPVAILEGAVMQLRYVAAGDTVGYGGTWTATRPTRIAILGAGYKDGVPRALSSREPGGPAQVFISDRRCPVIGRISMDMMAIDITDLPVGAVRRGTRAEILGRHIGIDAAASWAGTISYELLTRLGSRYARLYTGLESDRTA</sequence>
<evidence type="ECO:0000256" key="3">
    <source>
        <dbReference type="ARBA" id="ARBA00007880"/>
    </source>
</evidence>